<keyword evidence="2" id="KW-1185">Reference proteome</keyword>
<evidence type="ECO:0000313" key="1">
    <source>
        <dbReference type="EMBL" id="KAH7137880.1"/>
    </source>
</evidence>
<reference evidence="1" key="1">
    <citation type="journal article" date="2021" name="Nat. Commun.">
        <title>Genetic determinants of endophytism in the Arabidopsis root mycobiome.</title>
        <authorList>
            <person name="Mesny F."/>
            <person name="Miyauchi S."/>
            <person name="Thiergart T."/>
            <person name="Pickel B."/>
            <person name="Atanasova L."/>
            <person name="Karlsson M."/>
            <person name="Huettel B."/>
            <person name="Barry K.W."/>
            <person name="Haridas S."/>
            <person name="Chen C."/>
            <person name="Bauer D."/>
            <person name="Andreopoulos W."/>
            <person name="Pangilinan J."/>
            <person name="LaButti K."/>
            <person name="Riley R."/>
            <person name="Lipzen A."/>
            <person name="Clum A."/>
            <person name="Drula E."/>
            <person name="Henrissat B."/>
            <person name="Kohler A."/>
            <person name="Grigoriev I.V."/>
            <person name="Martin F.M."/>
            <person name="Hacquard S."/>
        </authorList>
    </citation>
    <scope>NUCLEOTIDE SEQUENCE</scope>
    <source>
        <strain evidence="1">MPI-CAGE-AT-0147</strain>
    </source>
</reference>
<sequence length="94" mass="10602">MFFRVLFIAQLLFVAYLPFSWLRSLIAITQPARQPAPPQKRQKQNSNPRLSQIAQKGYLSIETQVLNLSQVHTLRPALTPDTLEASLAISVKVS</sequence>
<dbReference type="AlphaFoldDB" id="A0A9P9EGL4"/>
<dbReference type="EMBL" id="JAGMUV010000012">
    <property type="protein sequence ID" value="KAH7137880.1"/>
    <property type="molecule type" value="Genomic_DNA"/>
</dbReference>
<dbReference type="Proteomes" id="UP000738349">
    <property type="component" value="Unassembled WGS sequence"/>
</dbReference>
<gene>
    <name evidence="1" type="ORF">EDB81DRAFT_801461</name>
</gene>
<accession>A0A9P9EGL4</accession>
<name>A0A9P9EGL4_9HYPO</name>
<organism evidence="1 2">
    <name type="scientific">Dactylonectria macrodidyma</name>
    <dbReference type="NCBI Taxonomy" id="307937"/>
    <lineage>
        <taxon>Eukaryota</taxon>
        <taxon>Fungi</taxon>
        <taxon>Dikarya</taxon>
        <taxon>Ascomycota</taxon>
        <taxon>Pezizomycotina</taxon>
        <taxon>Sordariomycetes</taxon>
        <taxon>Hypocreomycetidae</taxon>
        <taxon>Hypocreales</taxon>
        <taxon>Nectriaceae</taxon>
        <taxon>Dactylonectria</taxon>
    </lineage>
</organism>
<protein>
    <submittedName>
        <fullName evidence="1">Uncharacterized protein</fullName>
    </submittedName>
</protein>
<proteinExistence type="predicted"/>
<evidence type="ECO:0000313" key="2">
    <source>
        <dbReference type="Proteomes" id="UP000738349"/>
    </source>
</evidence>
<comment type="caution">
    <text evidence="1">The sequence shown here is derived from an EMBL/GenBank/DDBJ whole genome shotgun (WGS) entry which is preliminary data.</text>
</comment>